<dbReference type="PANTHER" id="PTHR34216:SF3">
    <property type="entry name" value="POLY-BETA-1,6-N-ACETYL-D-GLUCOSAMINE N-DEACETYLASE"/>
    <property type="match status" value="1"/>
</dbReference>
<feature type="non-terminal residue" evidence="4">
    <location>
        <position position="1"/>
    </location>
</feature>
<dbReference type="GO" id="GO:0016810">
    <property type="term" value="F:hydrolase activity, acting on carbon-nitrogen (but not peptide) bonds"/>
    <property type="evidence" value="ECO:0007669"/>
    <property type="project" value="InterPro"/>
</dbReference>
<dbReference type="SUPFAM" id="SSF88713">
    <property type="entry name" value="Glycoside hydrolase/deacetylase"/>
    <property type="match status" value="1"/>
</dbReference>
<reference evidence="4" key="1">
    <citation type="submission" date="2020-04" db="EMBL/GenBank/DDBJ databases">
        <authorList>
            <person name="Zhang T."/>
        </authorList>
    </citation>
    <scope>NUCLEOTIDE SEQUENCE</scope>
    <source>
        <strain evidence="4">HKST-UBA10</strain>
    </source>
</reference>
<accession>A0A955RIE4</accession>
<organism evidence="4 5">
    <name type="scientific">Candidatus Dojkabacteria bacterium</name>
    <dbReference type="NCBI Taxonomy" id="2099670"/>
    <lineage>
        <taxon>Bacteria</taxon>
        <taxon>Candidatus Dojkabacteria</taxon>
    </lineage>
</organism>
<protein>
    <submittedName>
        <fullName evidence="4">Polysaccharide deacetylase family protein</fullName>
    </submittedName>
</protein>
<dbReference type="GO" id="GO:0005576">
    <property type="term" value="C:extracellular region"/>
    <property type="evidence" value="ECO:0007669"/>
    <property type="project" value="UniProtKB-SubCell"/>
</dbReference>
<dbReference type="AlphaFoldDB" id="A0A955RIE4"/>
<sequence>VVNKYFQVLDLSVFTSSFETKLEMEVRRRAYAREFESRYDPSNNQFNVEEKAFSVPILNYHGISDSPYKGDILTETFKEHIYSLKNAGYETVSLEDFILFIKGEKDLPENSIVITFDDGIRSSYIKATPILESVDFNAVMFVITKFSMHEGTHYYLSLEEVKDMESTPTWEIQPHAYDSHQRTLVGPDEYGTYLGNKRYIAGENRLETTEEYRVRISTEFKNTYEEFSKYMGYTPISFAYPFGDYGHTSKNFPGARQVLAEEIVPYFNTANFFQTWPSQGPSRNYSGEAADNLYRRISVHPDWSGEELLSVLDRGSPKVLDYADDHSTNKGWKSLWGNVLLEGGQLNISPEASFSAAAFLDGTISWSDYDLNAKISSFEGDSFSVAFNFIDKQNFDSCEFTKNNLKIETRRDGVTTIVASKELLQTMPEDANINVGLLSTSDVIECYLASGESLRWDNIEDTTHRSRGGIGFI</sequence>
<dbReference type="PANTHER" id="PTHR34216">
    <property type="match status" value="1"/>
</dbReference>
<gene>
    <name evidence="4" type="ORF">KC660_04560</name>
</gene>
<name>A0A955RIE4_9BACT</name>
<evidence type="ECO:0000256" key="2">
    <source>
        <dbReference type="ARBA" id="ARBA00022729"/>
    </source>
</evidence>
<feature type="domain" description="NodB homology" evidence="3">
    <location>
        <begin position="105"/>
        <end position="249"/>
    </location>
</feature>
<comment type="subcellular location">
    <subcellularLocation>
        <location evidence="1">Secreted</location>
    </subcellularLocation>
</comment>
<dbReference type="Proteomes" id="UP000782843">
    <property type="component" value="Unassembled WGS sequence"/>
</dbReference>
<reference evidence="4" key="2">
    <citation type="journal article" date="2021" name="Microbiome">
        <title>Successional dynamics and alternative stable states in a saline activated sludge microbial community over 9 years.</title>
        <authorList>
            <person name="Wang Y."/>
            <person name="Ye J."/>
            <person name="Ju F."/>
            <person name="Liu L."/>
            <person name="Boyd J.A."/>
            <person name="Deng Y."/>
            <person name="Parks D.H."/>
            <person name="Jiang X."/>
            <person name="Yin X."/>
            <person name="Woodcroft B.J."/>
            <person name="Tyson G.W."/>
            <person name="Hugenholtz P."/>
            <person name="Polz M.F."/>
            <person name="Zhang T."/>
        </authorList>
    </citation>
    <scope>NUCLEOTIDE SEQUENCE</scope>
    <source>
        <strain evidence="4">HKST-UBA10</strain>
    </source>
</reference>
<dbReference type="InterPro" id="IPR011330">
    <property type="entry name" value="Glyco_hydro/deAcase_b/a-brl"/>
</dbReference>
<evidence type="ECO:0000313" key="5">
    <source>
        <dbReference type="Proteomes" id="UP000782843"/>
    </source>
</evidence>
<evidence type="ECO:0000259" key="3">
    <source>
        <dbReference type="Pfam" id="PF01522"/>
    </source>
</evidence>
<evidence type="ECO:0000256" key="1">
    <source>
        <dbReference type="ARBA" id="ARBA00004613"/>
    </source>
</evidence>
<evidence type="ECO:0000313" key="4">
    <source>
        <dbReference type="EMBL" id="MCA9382647.1"/>
    </source>
</evidence>
<keyword evidence="2" id="KW-0732">Signal</keyword>
<dbReference type="InterPro" id="IPR051398">
    <property type="entry name" value="Polysacch_Deacetylase"/>
</dbReference>
<proteinExistence type="predicted"/>
<comment type="caution">
    <text evidence="4">The sequence shown here is derived from an EMBL/GenBank/DDBJ whole genome shotgun (WGS) entry which is preliminary data.</text>
</comment>
<dbReference type="GO" id="GO:0005975">
    <property type="term" value="P:carbohydrate metabolic process"/>
    <property type="evidence" value="ECO:0007669"/>
    <property type="project" value="InterPro"/>
</dbReference>
<dbReference type="Pfam" id="PF01522">
    <property type="entry name" value="Polysacc_deac_1"/>
    <property type="match status" value="1"/>
</dbReference>
<feature type="non-terminal residue" evidence="4">
    <location>
        <position position="473"/>
    </location>
</feature>
<dbReference type="Gene3D" id="3.20.20.370">
    <property type="entry name" value="Glycoside hydrolase/deacetylase"/>
    <property type="match status" value="1"/>
</dbReference>
<dbReference type="InterPro" id="IPR002509">
    <property type="entry name" value="NODB_dom"/>
</dbReference>
<dbReference type="EMBL" id="JAGQLG010000192">
    <property type="protein sequence ID" value="MCA9382647.1"/>
    <property type="molecule type" value="Genomic_DNA"/>
</dbReference>